<feature type="domain" description="Protein translocase subunit SecDF P1" evidence="13">
    <location>
        <begin position="147"/>
        <end position="206"/>
    </location>
</feature>
<keyword evidence="2 10" id="KW-0813">Transport</keyword>
<dbReference type="InterPro" id="IPR022813">
    <property type="entry name" value="SecD/SecF_arch_bac"/>
</dbReference>
<dbReference type="GO" id="GO:0065002">
    <property type="term" value="P:intracellular protein transmembrane transport"/>
    <property type="evidence" value="ECO:0007669"/>
    <property type="project" value="UniProtKB-UniRule"/>
</dbReference>
<dbReference type="GO" id="GO:0015450">
    <property type="term" value="F:protein-transporting ATPase activity"/>
    <property type="evidence" value="ECO:0007669"/>
    <property type="project" value="InterPro"/>
</dbReference>
<feature type="coiled-coil region" evidence="11">
    <location>
        <begin position="65"/>
        <end position="92"/>
    </location>
</feature>
<dbReference type="NCBIfam" id="TIGR01129">
    <property type="entry name" value="secD"/>
    <property type="match status" value="1"/>
</dbReference>
<evidence type="ECO:0000256" key="5">
    <source>
        <dbReference type="ARBA" id="ARBA00022692"/>
    </source>
</evidence>
<dbReference type="STRING" id="1921010.MMIC_P0050"/>
<dbReference type="Pfam" id="PF07549">
    <property type="entry name" value="Sec_GG"/>
    <property type="match status" value="1"/>
</dbReference>
<evidence type="ECO:0000256" key="6">
    <source>
        <dbReference type="ARBA" id="ARBA00022927"/>
    </source>
</evidence>
<dbReference type="InterPro" id="IPR001036">
    <property type="entry name" value="Acrflvin-R"/>
</dbReference>
<evidence type="ECO:0000259" key="13">
    <source>
        <dbReference type="Pfam" id="PF21760"/>
    </source>
</evidence>
<dbReference type="NCBIfam" id="TIGR00916">
    <property type="entry name" value="2A0604s01"/>
    <property type="match status" value="1"/>
</dbReference>
<dbReference type="RefSeq" id="WP_072658321.1">
    <property type="nucleotide sequence ID" value="NZ_BDFD01000001.1"/>
</dbReference>
<evidence type="ECO:0000256" key="11">
    <source>
        <dbReference type="SAM" id="Coils"/>
    </source>
</evidence>
<keyword evidence="3 10" id="KW-1003">Cell membrane</keyword>
<reference evidence="15 16" key="1">
    <citation type="journal article" date="2017" name="Arch. Microbiol.">
        <title>Mariprofundus micogutta sp. nov., a novel iron-oxidizing zetaproteobacterium isolated from a deep-sea hydrothermal field at the Bayonnaise knoll of the Izu-Ogasawara arc, and a description of Mariprofundales ord. nov. and Zetaproteobacteria classis nov.</title>
        <authorList>
            <person name="Makita H."/>
            <person name="Tanaka E."/>
            <person name="Mitsunobu S."/>
            <person name="Miyazaki M."/>
            <person name="Nunoura T."/>
            <person name="Uematsu K."/>
            <person name="Takaki Y."/>
            <person name="Nishi S."/>
            <person name="Shimamura S."/>
            <person name="Takai K."/>
        </authorList>
    </citation>
    <scope>NUCLEOTIDE SEQUENCE [LARGE SCALE GENOMIC DNA]</scope>
    <source>
        <strain evidence="15 16">ET2</strain>
    </source>
</reference>
<dbReference type="PANTHER" id="PTHR30081">
    <property type="entry name" value="PROTEIN-EXPORT MEMBRANE PROTEIN SEC"/>
    <property type="match status" value="1"/>
</dbReference>
<feature type="domain" description="Protein export membrane protein SecD/SecF C-terminal" evidence="12">
    <location>
        <begin position="344"/>
        <end position="513"/>
    </location>
</feature>
<sequence>MHSFPRWKIWLILTVLLVSLMGALPNMTTPPTWWPSALSNPMTLGLDLKGGIHLVLDVDVDKAVAHGVEEDIDSARQELRKAKIRYRSLSAEGNTLSIVIKETAEMDAAAKLLADALGSYDISPAADNTFTLVLKESVADETRKFAVDQAIEVIRNRIDALGTTEPIIVKQGARRILVQIPGFEDSARAKDLIGRTAQLEFKLVDEKGSLDKALAGQLPMGDIIMYGPEQTRNGQTFRQPYLLKKRTELSGNEISDARVSIDSRFNEYAVTLKFNSKGARKFDKLTAAHVGERFAIVLEGTVNSAPVIRERIAGGSAQITGSFSPEEAHDLAIILRAGALPAPVEVVEERSIGPSLGQDSIDQGMNSIIIGSILVLIFMAVYYRMFGLVANVALIFNMLLILAAMSIIGGTLTLPGIAGVVLTIGMAVDANVLIFERIREELRLGKTPLAAIDGGYDKALSTIVDANITTLIAAIVLFQFGSGPVKGFAVTLSVGILASMFTAIMVTRAIIAMSTAKRSRIEKLSI</sequence>
<dbReference type="Gene3D" id="1.20.1640.10">
    <property type="entry name" value="Multidrug efflux transporter AcrB transmembrane domain"/>
    <property type="match status" value="1"/>
</dbReference>
<evidence type="ECO:0000256" key="1">
    <source>
        <dbReference type="ARBA" id="ARBA00004651"/>
    </source>
</evidence>
<dbReference type="GO" id="GO:0006605">
    <property type="term" value="P:protein targeting"/>
    <property type="evidence" value="ECO:0007669"/>
    <property type="project" value="UniProtKB-UniRule"/>
</dbReference>
<evidence type="ECO:0000313" key="16">
    <source>
        <dbReference type="Proteomes" id="UP000231632"/>
    </source>
</evidence>
<dbReference type="Pfam" id="PF22599">
    <property type="entry name" value="SecDF_P1_head"/>
    <property type="match status" value="1"/>
</dbReference>
<dbReference type="InterPro" id="IPR055344">
    <property type="entry name" value="SecD_SecF_C_bact"/>
</dbReference>
<comment type="function">
    <text evidence="10">Part of the Sec protein translocase complex. Interacts with the SecYEG preprotein conducting channel. SecDF uses the proton motive force (PMF) to complete protein translocation after the ATP-dependent function of SecA.</text>
</comment>
<dbReference type="EMBL" id="BDFD01000001">
    <property type="protein sequence ID" value="GAV19121.1"/>
    <property type="molecule type" value="Genomic_DNA"/>
</dbReference>
<keyword evidence="6 10" id="KW-0653">Protein transport</keyword>
<gene>
    <name evidence="10" type="primary">secD</name>
    <name evidence="15" type="ORF">MMIC_P0050</name>
</gene>
<dbReference type="InterPro" id="IPR005791">
    <property type="entry name" value="SecD"/>
</dbReference>
<evidence type="ECO:0000256" key="7">
    <source>
        <dbReference type="ARBA" id="ARBA00022989"/>
    </source>
</evidence>
<comment type="caution">
    <text evidence="10">Lacks conserved residue(s) required for the propagation of feature annotation.</text>
</comment>
<feature type="domain" description="SecDF P1 head subdomain" evidence="14">
    <location>
        <begin position="238"/>
        <end position="342"/>
    </location>
</feature>
<evidence type="ECO:0000313" key="15">
    <source>
        <dbReference type="EMBL" id="GAV19121.1"/>
    </source>
</evidence>
<dbReference type="SUPFAM" id="SSF82866">
    <property type="entry name" value="Multidrug efflux transporter AcrB transmembrane domain"/>
    <property type="match status" value="1"/>
</dbReference>
<evidence type="ECO:0000256" key="4">
    <source>
        <dbReference type="ARBA" id="ARBA00022519"/>
    </source>
</evidence>
<dbReference type="Pfam" id="PF02355">
    <property type="entry name" value="SecD_SecF_C"/>
    <property type="match status" value="1"/>
</dbReference>
<comment type="similarity">
    <text evidence="10">Belongs to the SecD/SecF family. SecD subfamily.</text>
</comment>
<comment type="subcellular location">
    <subcellularLocation>
        <location evidence="1 10">Cell membrane</location>
        <topology evidence="1 10">Multi-pass membrane protein</topology>
    </subcellularLocation>
</comment>
<name>A0A1L8CJQ0_9PROT</name>
<keyword evidence="5 10" id="KW-0812">Transmembrane</keyword>
<dbReference type="FunFam" id="1.20.1640.10:FF:000004">
    <property type="entry name" value="Protein translocase subunit SecD"/>
    <property type="match status" value="1"/>
</dbReference>
<dbReference type="Proteomes" id="UP000231632">
    <property type="component" value="Unassembled WGS sequence"/>
</dbReference>
<feature type="transmembrane region" description="Helical" evidence="10">
    <location>
        <begin position="459"/>
        <end position="481"/>
    </location>
</feature>
<comment type="subunit">
    <text evidence="10">Forms a complex with SecF. Part of the essential Sec protein translocation apparatus which comprises SecA, SecYEG and auxiliary proteins SecDF-YajC and YidC.</text>
</comment>
<feature type="transmembrane region" description="Helical" evidence="10">
    <location>
        <begin position="487"/>
        <end position="511"/>
    </location>
</feature>
<feature type="transmembrane region" description="Helical" evidence="10">
    <location>
        <begin position="388"/>
        <end position="408"/>
    </location>
</feature>
<keyword evidence="8 10" id="KW-0811">Translocation</keyword>
<dbReference type="FunFam" id="3.30.1360.200:FF:000002">
    <property type="entry name" value="Preprotein translocase subunit SecD"/>
    <property type="match status" value="1"/>
</dbReference>
<feature type="transmembrane region" description="Helical" evidence="10">
    <location>
        <begin position="364"/>
        <end position="383"/>
    </location>
</feature>
<dbReference type="Gene3D" id="3.30.70.3400">
    <property type="match status" value="2"/>
</dbReference>
<comment type="caution">
    <text evidence="15">The sequence shown here is derived from an EMBL/GenBank/DDBJ whole genome shotgun (WGS) entry which is preliminary data.</text>
</comment>
<dbReference type="GO" id="GO:0005886">
    <property type="term" value="C:plasma membrane"/>
    <property type="evidence" value="ECO:0007669"/>
    <property type="project" value="UniProtKB-SubCell"/>
</dbReference>
<evidence type="ECO:0000256" key="2">
    <source>
        <dbReference type="ARBA" id="ARBA00022448"/>
    </source>
</evidence>
<keyword evidence="4" id="KW-0997">Cell inner membrane</keyword>
<dbReference type="InterPro" id="IPR054384">
    <property type="entry name" value="SecDF_P1_head"/>
</dbReference>
<dbReference type="PANTHER" id="PTHR30081:SF1">
    <property type="entry name" value="PROTEIN TRANSLOCASE SUBUNIT SECD"/>
    <property type="match status" value="1"/>
</dbReference>
<organism evidence="15 16">
    <name type="scientific">Mariprofundus micogutta</name>
    <dbReference type="NCBI Taxonomy" id="1921010"/>
    <lineage>
        <taxon>Bacteria</taxon>
        <taxon>Pseudomonadati</taxon>
        <taxon>Pseudomonadota</taxon>
        <taxon>Candidatius Mariprofundia</taxon>
        <taxon>Mariprofundales</taxon>
        <taxon>Mariprofundaceae</taxon>
        <taxon>Mariprofundus</taxon>
    </lineage>
</organism>
<dbReference type="Gene3D" id="3.30.1360.200">
    <property type="match status" value="1"/>
</dbReference>
<dbReference type="GO" id="GO:0043952">
    <property type="term" value="P:protein transport by the Sec complex"/>
    <property type="evidence" value="ECO:0007669"/>
    <property type="project" value="UniProtKB-UniRule"/>
</dbReference>
<protein>
    <recommendedName>
        <fullName evidence="10">Protein translocase subunit SecD</fullName>
    </recommendedName>
</protein>
<dbReference type="PRINTS" id="PR00702">
    <property type="entry name" value="ACRIFLAVINRP"/>
</dbReference>
<evidence type="ECO:0000256" key="10">
    <source>
        <dbReference type="HAMAP-Rule" id="MF_01463"/>
    </source>
</evidence>
<dbReference type="OrthoDB" id="5287731at2"/>
<evidence type="ECO:0000259" key="14">
    <source>
        <dbReference type="Pfam" id="PF22599"/>
    </source>
</evidence>
<proteinExistence type="inferred from homology"/>
<feature type="transmembrane region" description="Helical" evidence="10">
    <location>
        <begin position="414"/>
        <end position="438"/>
    </location>
</feature>
<keyword evidence="16" id="KW-1185">Reference proteome</keyword>
<evidence type="ECO:0000256" key="8">
    <source>
        <dbReference type="ARBA" id="ARBA00023010"/>
    </source>
</evidence>
<dbReference type="InterPro" id="IPR048634">
    <property type="entry name" value="SecD_SecF_C"/>
</dbReference>
<dbReference type="Pfam" id="PF21760">
    <property type="entry name" value="SecD_1st"/>
    <property type="match status" value="1"/>
</dbReference>
<evidence type="ECO:0000256" key="9">
    <source>
        <dbReference type="ARBA" id="ARBA00023136"/>
    </source>
</evidence>
<dbReference type="InterPro" id="IPR022646">
    <property type="entry name" value="SecD/SecF_CS"/>
</dbReference>
<dbReference type="InterPro" id="IPR048631">
    <property type="entry name" value="SecD_1st"/>
</dbReference>
<keyword evidence="9 10" id="KW-0472">Membrane</keyword>
<keyword evidence="7 10" id="KW-1133">Transmembrane helix</keyword>
<dbReference type="HAMAP" id="MF_01463_B">
    <property type="entry name" value="SecD_B"/>
    <property type="match status" value="1"/>
</dbReference>
<evidence type="ECO:0000259" key="12">
    <source>
        <dbReference type="Pfam" id="PF02355"/>
    </source>
</evidence>
<evidence type="ECO:0000256" key="3">
    <source>
        <dbReference type="ARBA" id="ARBA00022475"/>
    </source>
</evidence>
<dbReference type="AlphaFoldDB" id="A0A1L8CJQ0"/>
<keyword evidence="11" id="KW-0175">Coiled coil</keyword>
<accession>A0A1L8CJQ0</accession>